<evidence type="ECO:0000256" key="5">
    <source>
        <dbReference type="ARBA" id="ARBA00022958"/>
    </source>
</evidence>
<dbReference type="EMBL" id="JARPOI010000014">
    <property type="protein sequence ID" value="KAJ9158670.1"/>
    <property type="molecule type" value="Genomic_DNA"/>
</dbReference>
<evidence type="ECO:0000256" key="2">
    <source>
        <dbReference type="ARBA" id="ARBA00022448"/>
    </source>
</evidence>
<feature type="transmembrane region" description="Helical" evidence="10">
    <location>
        <begin position="327"/>
        <end position="346"/>
    </location>
</feature>
<dbReference type="PANTHER" id="PTHR32468">
    <property type="entry name" value="CATION/H + ANTIPORTER"/>
    <property type="match status" value="1"/>
</dbReference>
<keyword evidence="2" id="KW-0813">Transport</keyword>
<evidence type="ECO:0000259" key="12">
    <source>
        <dbReference type="Pfam" id="PF23256"/>
    </source>
</evidence>
<feature type="domain" description="Cation/H(+) antiporter C-terminal" evidence="13">
    <location>
        <begin position="639"/>
        <end position="787"/>
    </location>
</feature>
<feature type="transmembrane region" description="Helical" evidence="10">
    <location>
        <begin position="80"/>
        <end position="98"/>
    </location>
</feature>
<keyword evidence="4 10" id="KW-0812">Transmembrane</keyword>
<dbReference type="Pfam" id="PF23256">
    <property type="entry name" value="CHX17_2nd"/>
    <property type="match status" value="1"/>
</dbReference>
<feature type="domain" description="Cation/H(+) antiporter central" evidence="12">
    <location>
        <begin position="494"/>
        <end position="631"/>
    </location>
</feature>
<evidence type="ECO:0000313" key="15">
    <source>
        <dbReference type="Proteomes" id="UP001174677"/>
    </source>
</evidence>
<dbReference type="InterPro" id="IPR006153">
    <property type="entry name" value="Cation/H_exchanger_TM"/>
</dbReference>
<feature type="transmembrane region" description="Helical" evidence="10">
    <location>
        <begin position="118"/>
        <end position="134"/>
    </location>
</feature>
<feature type="transmembrane region" description="Helical" evidence="10">
    <location>
        <begin position="387"/>
        <end position="405"/>
    </location>
</feature>
<feature type="transmembrane region" description="Helical" evidence="10">
    <location>
        <begin position="352"/>
        <end position="375"/>
    </location>
</feature>
<evidence type="ECO:0000256" key="3">
    <source>
        <dbReference type="ARBA" id="ARBA00022538"/>
    </source>
</evidence>
<dbReference type="Pfam" id="PF23259">
    <property type="entry name" value="CHX17_C"/>
    <property type="match status" value="1"/>
</dbReference>
<feature type="transmembrane region" description="Helical" evidence="10">
    <location>
        <begin position="417"/>
        <end position="440"/>
    </location>
</feature>
<organism evidence="14 15">
    <name type="scientific">Hevea brasiliensis</name>
    <name type="common">Para rubber tree</name>
    <name type="synonym">Siphonia brasiliensis</name>
    <dbReference type="NCBI Taxonomy" id="3981"/>
    <lineage>
        <taxon>Eukaryota</taxon>
        <taxon>Viridiplantae</taxon>
        <taxon>Streptophyta</taxon>
        <taxon>Embryophyta</taxon>
        <taxon>Tracheophyta</taxon>
        <taxon>Spermatophyta</taxon>
        <taxon>Magnoliopsida</taxon>
        <taxon>eudicotyledons</taxon>
        <taxon>Gunneridae</taxon>
        <taxon>Pentapetalae</taxon>
        <taxon>rosids</taxon>
        <taxon>fabids</taxon>
        <taxon>Malpighiales</taxon>
        <taxon>Euphorbiaceae</taxon>
        <taxon>Crotonoideae</taxon>
        <taxon>Micrandreae</taxon>
        <taxon>Hevea</taxon>
    </lineage>
</organism>
<dbReference type="Gene3D" id="3.40.50.12370">
    <property type="match status" value="1"/>
</dbReference>
<evidence type="ECO:0000256" key="8">
    <source>
        <dbReference type="ARBA" id="ARBA00023136"/>
    </source>
</evidence>
<dbReference type="Gene3D" id="1.20.1530.20">
    <property type="match status" value="1"/>
</dbReference>
<reference evidence="14" key="1">
    <citation type="journal article" date="2023" name="Plant Biotechnol. J.">
        <title>Chromosome-level wild Hevea brasiliensis genome provides new tools for genomic-assisted breeding and valuable loci to elevate rubber yield.</title>
        <authorList>
            <person name="Cheng H."/>
            <person name="Song X."/>
            <person name="Hu Y."/>
            <person name="Wu T."/>
            <person name="Yang Q."/>
            <person name="An Z."/>
            <person name="Feng S."/>
            <person name="Deng Z."/>
            <person name="Wu W."/>
            <person name="Zeng X."/>
            <person name="Tu M."/>
            <person name="Wang X."/>
            <person name="Huang H."/>
        </authorList>
    </citation>
    <scope>NUCLEOTIDE SEQUENCE</scope>
    <source>
        <strain evidence="14">MT/VB/25A 57/8</strain>
    </source>
</reference>
<sequence>MNDNNLVNTGEYMIHRGSGNTLTVCYYENVTNDKAFWKSENSLISALPFFVIQLSIMMLCIRLLFFLLKPLRQPRFLAELLSGLLVGPTFWADTPFFAKYIHPIKSTKTLDTMGQLGLVYYMFLVGLEMDLTMLRHIEKKALSNAAVGILLPLCMGIGLYFLFMEFKQPKTIGMGGAVWAITLTVTSFSDLARVLSDMKLLQTDIGRLALSSAVVSDLVAWALLVTTITIVNQHFYYLNVLAILVFMFLCWFVVRPALAWLIRLNNTSNGGMDYELLIYFILGGVVIFGFVTDACGSQSMIGAFMFGLIIPKGELGMRLMEKLEDMVTGILLPAFFWTNGLKVNLIDLSKSVNFVVLFIVVVLACFSKIISAFIFSMFQGMSAREGIALGVLMNTKGVLALIVLNSGRDLPGFDQQMFATMTIALILMTLIGKPIAMATTKSTKNVKQYKRRTIERSKHDSELRILSCIHSVTNLSGMINLLQVSNPTKQSPICVFALHLVQLTARRVSAMLIVHDAYNRAPSSGQENHSREVEESEHIINAFQSYESKSTAVSIQALTVVSPYTSMHEDVSRLAEDKRVNLILVPFHKQPDVYGKLQEDEDASLRAVNQNLLATAPCSMGILIDRGLGESEAQSHFIMLFIGGADNREALAYAWRMAGSASVTLTVVRFLPSTPTVDDETEAITEQERERKLDDEYINDFRFRTMYDQSITYIEAAVNSGNDIITSMRRMEGDYDLFIVGRGQGALPQLTSGLIEWSDCEELGALGDTLLSSDFAENSSILVIQQHYVHGATDGGSKSAHGHNKFHFNHGRMTWLSPK</sequence>
<evidence type="ECO:0000313" key="14">
    <source>
        <dbReference type="EMBL" id="KAJ9158670.1"/>
    </source>
</evidence>
<evidence type="ECO:0000259" key="13">
    <source>
        <dbReference type="Pfam" id="PF23259"/>
    </source>
</evidence>
<feature type="transmembrane region" description="Helical" evidence="10">
    <location>
        <begin position="176"/>
        <end position="196"/>
    </location>
</feature>
<accession>A0ABQ9L1V3</accession>
<keyword evidence="3" id="KW-0633">Potassium transport</keyword>
<proteinExistence type="inferred from homology"/>
<dbReference type="Pfam" id="PF00999">
    <property type="entry name" value="Na_H_Exchanger"/>
    <property type="match status" value="1"/>
</dbReference>
<dbReference type="PANTHER" id="PTHR32468:SF74">
    <property type="entry name" value="CATION_H(+) ANTIPORTER 21-RELATED"/>
    <property type="match status" value="1"/>
</dbReference>
<dbReference type="InterPro" id="IPR057290">
    <property type="entry name" value="CHX17_C"/>
</dbReference>
<comment type="similarity">
    <text evidence="9">Belongs to the monovalent cation:proton antiporter 2 (CPA2) transporter (TC 2.A.37) family. CHX (TC 2.A.37.4) subfamily.</text>
</comment>
<feature type="transmembrane region" description="Helical" evidence="10">
    <location>
        <begin position="46"/>
        <end position="68"/>
    </location>
</feature>
<evidence type="ECO:0000256" key="10">
    <source>
        <dbReference type="SAM" id="Phobius"/>
    </source>
</evidence>
<keyword evidence="5" id="KW-0630">Potassium</keyword>
<evidence type="ECO:0000256" key="9">
    <source>
        <dbReference type="ARBA" id="ARBA00038341"/>
    </source>
</evidence>
<gene>
    <name evidence="14" type="ORF">P3X46_024234</name>
</gene>
<dbReference type="InterPro" id="IPR050794">
    <property type="entry name" value="CPA2_transporter"/>
</dbReference>
<name>A0ABQ9L1V3_HEVBR</name>
<evidence type="ECO:0000259" key="11">
    <source>
        <dbReference type="Pfam" id="PF00999"/>
    </source>
</evidence>
<evidence type="ECO:0000256" key="6">
    <source>
        <dbReference type="ARBA" id="ARBA00022989"/>
    </source>
</evidence>
<keyword evidence="15" id="KW-1185">Reference proteome</keyword>
<comment type="caution">
    <text evidence="14">The sequence shown here is derived from an EMBL/GenBank/DDBJ whole genome shotgun (WGS) entry which is preliminary data.</text>
</comment>
<evidence type="ECO:0000256" key="7">
    <source>
        <dbReference type="ARBA" id="ARBA00023065"/>
    </source>
</evidence>
<feature type="transmembrane region" description="Helical" evidence="10">
    <location>
        <begin position="274"/>
        <end position="291"/>
    </location>
</feature>
<feature type="transmembrane region" description="Helical" evidence="10">
    <location>
        <begin position="141"/>
        <end position="164"/>
    </location>
</feature>
<feature type="transmembrane region" description="Helical" evidence="10">
    <location>
        <begin position="236"/>
        <end position="262"/>
    </location>
</feature>
<evidence type="ECO:0008006" key="16">
    <source>
        <dbReference type="Google" id="ProtNLM"/>
    </source>
</evidence>
<feature type="transmembrane region" description="Helical" evidence="10">
    <location>
        <begin position="208"/>
        <end position="230"/>
    </location>
</feature>
<dbReference type="InterPro" id="IPR057291">
    <property type="entry name" value="CHX17_2nd"/>
</dbReference>
<keyword evidence="8 10" id="KW-0472">Membrane</keyword>
<evidence type="ECO:0000256" key="4">
    <source>
        <dbReference type="ARBA" id="ARBA00022692"/>
    </source>
</evidence>
<evidence type="ECO:0000256" key="1">
    <source>
        <dbReference type="ARBA" id="ARBA00004141"/>
    </source>
</evidence>
<keyword evidence="7" id="KW-0406">Ion transport</keyword>
<comment type="subcellular location">
    <subcellularLocation>
        <location evidence="1">Membrane</location>
        <topology evidence="1">Multi-pass membrane protein</topology>
    </subcellularLocation>
</comment>
<dbReference type="InterPro" id="IPR038770">
    <property type="entry name" value="Na+/solute_symporter_sf"/>
</dbReference>
<keyword evidence="6 10" id="KW-1133">Transmembrane helix</keyword>
<protein>
    <recommendedName>
        <fullName evidence="16">Cation/H+ exchanger domain-containing protein</fullName>
    </recommendedName>
</protein>
<feature type="domain" description="Cation/H+ exchanger transmembrane" evidence="11">
    <location>
        <begin position="61"/>
        <end position="435"/>
    </location>
</feature>
<dbReference type="Proteomes" id="UP001174677">
    <property type="component" value="Chromosome 14"/>
</dbReference>